<sequence>MKDNKRYRLDY</sequence>
<keyword evidence="2" id="KW-1185">Reference proteome</keyword>
<proteinExistence type="predicted"/>
<organism evidence="1 2">
    <name type="scientific">Ficus carica</name>
    <name type="common">Common fig</name>
    <dbReference type="NCBI Taxonomy" id="3494"/>
    <lineage>
        <taxon>Eukaryota</taxon>
        <taxon>Viridiplantae</taxon>
        <taxon>Streptophyta</taxon>
        <taxon>Embryophyta</taxon>
        <taxon>Tracheophyta</taxon>
        <taxon>Spermatophyta</taxon>
        <taxon>Magnoliopsida</taxon>
        <taxon>eudicotyledons</taxon>
        <taxon>Gunneridae</taxon>
        <taxon>Pentapetalae</taxon>
        <taxon>rosids</taxon>
        <taxon>fabids</taxon>
        <taxon>Rosales</taxon>
        <taxon>Moraceae</taxon>
        <taxon>Ficeae</taxon>
        <taxon>Ficus</taxon>
    </lineage>
</organism>
<reference evidence="1" key="1">
    <citation type="submission" date="2023-07" db="EMBL/GenBank/DDBJ databases">
        <title>draft genome sequence of fig (Ficus carica).</title>
        <authorList>
            <person name="Takahashi T."/>
            <person name="Nishimura K."/>
        </authorList>
    </citation>
    <scope>NUCLEOTIDE SEQUENCE</scope>
</reference>
<accession>A0AA87Z614</accession>
<comment type="caution">
    <text evidence="1">The sequence shown here is derived from an EMBL/GenBank/DDBJ whole genome shotgun (WGS) entry which is preliminary data.</text>
</comment>
<evidence type="ECO:0000313" key="2">
    <source>
        <dbReference type="Proteomes" id="UP001187192"/>
    </source>
</evidence>
<protein>
    <submittedName>
        <fullName evidence="1">Uncharacterized protein</fullName>
    </submittedName>
</protein>
<gene>
    <name evidence="1" type="ORF">TIFTF001_051766</name>
</gene>
<dbReference type="Proteomes" id="UP001187192">
    <property type="component" value="Unassembled WGS sequence"/>
</dbReference>
<name>A0AA87Z614_FICCA</name>
<evidence type="ECO:0000313" key="1">
    <source>
        <dbReference type="EMBL" id="GMN30183.1"/>
    </source>
</evidence>
<dbReference type="EMBL" id="BTGU01009958">
    <property type="protein sequence ID" value="GMN30183.1"/>
    <property type="molecule type" value="Genomic_DNA"/>
</dbReference>